<evidence type="ECO:0000313" key="1">
    <source>
        <dbReference type="EMBL" id="CAB4150399.1"/>
    </source>
</evidence>
<sequence>MAAPQDFISVSSAATDPATAGNHSQVSTALLQRLRQNNRYLIEWRGPTLSFTWPLDGTNEDGLDSFVPRLAFATWACFGPFRYYVPDLGDGDHTIRRVDITLSGEVLTLPVRAFAFSVQGNRGQAPTPAFLDANATTIGTGSVKTTLSGVEVRGGWNDIFLALESDAAWSSQKWTPNWYFSQDPYPRVVRNIPGTSLATDCPPLANGNVPFVAFRFCTPIAGSNHTIGGPEFLSGTPLTVAYSQIDSIGGSCYGAFVAEVTTPTQIPAGAAIDAGYYSSVFWAELGVLELRSISITPYSEHPDRINDPMLRWYQMLGSNVADVFWQGSRLVDLRHEQVGRAHALQTGEQYAGCWRILSFGDFSNPQEGREVALSVLEEQPTEAEGDVGIEVSMPLLILAPFRDRPDGWQSGGNFLDFTVELFNVTTATVIQTRTVTLPNSPRVVQAGTSPNAPSVFYWLHKMWEETKGASWHLLDPNGQPWSHDGTLGLADVSTAIAPITSYLSISSESWKNIRQSGDLYCIRTRFDDNGAGNVGAIVALGPLSAHLSWGTR</sequence>
<dbReference type="EMBL" id="LR796544">
    <property type="protein sequence ID" value="CAB4150399.1"/>
    <property type="molecule type" value="Genomic_DNA"/>
</dbReference>
<name>A0A6J5N3F5_9CAUD</name>
<accession>A0A6J5N3F5</accession>
<protein>
    <submittedName>
        <fullName evidence="1">Uncharacterized protein</fullName>
    </submittedName>
</protein>
<proteinExistence type="predicted"/>
<organism evidence="1">
    <name type="scientific">uncultured Caudovirales phage</name>
    <dbReference type="NCBI Taxonomy" id="2100421"/>
    <lineage>
        <taxon>Viruses</taxon>
        <taxon>Duplodnaviria</taxon>
        <taxon>Heunggongvirae</taxon>
        <taxon>Uroviricota</taxon>
        <taxon>Caudoviricetes</taxon>
        <taxon>Peduoviridae</taxon>
        <taxon>Maltschvirus</taxon>
        <taxon>Maltschvirus maltsch</taxon>
    </lineage>
</organism>
<reference evidence="1" key="1">
    <citation type="submission" date="2020-04" db="EMBL/GenBank/DDBJ databases">
        <authorList>
            <person name="Chiriac C."/>
            <person name="Salcher M."/>
            <person name="Ghai R."/>
            <person name="Kavagutti S V."/>
        </authorList>
    </citation>
    <scope>NUCLEOTIDE SEQUENCE</scope>
</reference>
<gene>
    <name evidence="1" type="ORF">UFOVP567_27</name>
</gene>